<dbReference type="EMBL" id="JAGUCO010000001">
    <property type="protein sequence ID" value="MBS2097044.1"/>
    <property type="molecule type" value="Genomic_DNA"/>
</dbReference>
<feature type="transmembrane region" description="Helical" evidence="6">
    <location>
        <begin position="374"/>
        <end position="393"/>
    </location>
</feature>
<feature type="domain" description="ABC-2 type transporter transmembrane" evidence="7">
    <location>
        <begin position="19"/>
        <end position="420"/>
    </location>
</feature>
<organism evidence="8 9">
    <name type="scientific">Carboxylicivirga linearis</name>
    <dbReference type="NCBI Taxonomy" id="1628157"/>
    <lineage>
        <taxon>Bacteria</taxon>
        <taxon>Pseudomonadati</taxon>
        <taxon>Bacteroidota</taxon>
        <taxon>Bacteroidia</taxon>
        <taxon>Marinilabiliales</taxon>
        <taxon>Marinilabiliaceae</taxon>
        <taxon>Carboxylicivirga</taxon>
    </lineage>
</organism>
<dbReference type="InterPro" id="IPR051449">
    <property type="entry name" value="ABC-2_transporter_component"/>
</dbReference>
<dbReference type="RefSeq" id="WP_212212824.1">
    <property type="nucleotide sequence ID" value="NZ_JAGUCO010000001.1"/>
</dbReference>
<dbReference type="PANTHER" id="PTHR30294">
    <property type="entry name" value="MEMBRANE COMPONENT OF ABC TRANSPORTER YHHJ-RELATED"/>
    <property type="match status" value="1"/>
</dbReference>
<keyword evidence="3 6" id="KW-0812">Transmembrane</keyword>
<evidence type="ECO:0000313" key="8">
    <source>
        <dbReference type="EMBL" id="MBS2097044.1"/>
    </source>
</evidence>
<gene>
    <name evidence="8" type="ORF">KEM10_02065</name>
</gene>
<comment type="subcellular location">
    <subcellularLocation>
        <location evidence="1">Cell membrane</location>
        <topology evidence="1">Multi-pass membrane protein</topology>
    </subcellularLocation>
</comment>
<feature type="transmembrane region" description="Helical" evidence="6">
    <location>
        <begin position="399"/>
        <end position="420"/>
    </location>
</feature>
<dbReference type="Pfam" id="PF12698">
    <property type="entry name" value="ABC2_membrane_3"/>
    <property type="match status" value="1"/>
</dbReference>
<evidence type="ECO:0000256" key="3">
    <source>
        <dbReference type="ARBA" id="ARBA00022692"/>
    </source>
</evidence>
<dbReference type="PANTHER" id="PTHR30294:SF29">
    <property type="entry name" value="MULTIDRUG ABC TRANSPORTER PERMEASE YBHS-RELATED"/>
    <property type="match status" value="1"/>
</dbReference>
<protein>
    <submittedName>
        <fullName evidence="8">ABC transporter permease</fullName>
    </submittedName>
</protein>
<proteinExistence type="predicted"/>
<dbReference type="Gene3D" id="3.40.190.10">
    <property type="entry name" value="Periplasmic binding protein-like II"/>
    <property type="match status" value="1"/>
</dbReference>
<dbReference type="Proteomes" id="UP000708576">
    <property type="component" value="Unassembled WGS sequence"/>
</dbReference>
<name>A0ABS5JQH1_9BACT</name>
<feature type="transmembrane region" description="Helical" evidence="6">
    <location>
        <begin position="21"/>
        <end position="42"/>
    </location>
</feature>
<evidence type="ECO:0000256" key="4">
    <source>
        <dbReference type="ARBA" id="ARBA00022989"/>
    </source>
</evidence>
<feature type="transmembrane region" description="Helical" evidence="6">
    <location>
        <begin position="307"/>
        <end position="328"/>
    </location>
</feature>
<keyword evidence="2" id="KW-1003">Cell membrane</keyword>
<keyword evidence="4 6" id="KW-1133">Transmembrane helix</keyword>
<evidence type="ECO:0000256" key="2">
    <source>
        <dbReference type="ARBA" id="ARBA00022475"/>
    </source>
</evidence>
<reference evidence="8 9" key="1">
    <citation type="journal article" date="2015" name="Int. J. Syst. Evol. Microbiol.">
        <title>Carboxylicivirga linearis sp. nov., isolated from a sea cucumber culture pond.</title>
        <authorList>
            <person name="Wang F.Q."/>
            <person name="Zhou Y.X."/>
            <person name="Lin X.Z."/>
            <person name="Chen G.J."/>
            <person name="Du Z.J."/>
        </authorList>
    </citation>
    <scope>NUCLEOTIDE SEQUENCE [LARGE SCALE GENOMIC DNA]</scope>
    <source>
        <strain evidence="8 9">FB218</strain>
    </source>
</reference>
<evidence type="ECO:0000313" key="9">
    <source>
        <dbReference type="Proteomes" id="UP000708576"/>
    </source>
</evidence>
<accession>A0ABS5JQH1</accession>
<dbReference type="SUPFAM" id="SSF53850">
    <property type="entry name" value="Periplasmic binding protein-like II"/>
    <property type="match status" value="1"/>
</dbReference>
<keyword evidence="9" id="KW-1185">Reference proteome</keyword>
<feature type="transmembrane region" description="Helical" evidence="6">
    <location>
        <begin position="179"/>
        <end position="198"/>
    </location>
</feature>
<keyword evidence="5 6" id="KW-0472">Membrane</keyword>
<sequence length="449" mass="50921">MSKISLIIQREYLTRVRKKSFVVMSIIGPILFGAMMVLPAWFSSMEDTTEKRIAIVDQTGEYAQSITDTEFLKFDWLQNSNQKEVASDYKEEGYYAYLFIEKDLLEHPDAVTIYSDAQITIDVKDHISRKLEQILEEKKLSSYNISGLDAIIQEVNNVRVNVKTIKLGEDGSEKESSQFITIMAALVFAMLVYFFVLLYGTQVMRGVIEEKTNRIVEVIVSSVKPFQLMMGKIIGIAMVALTQFAIWVVLTVMLYFGISAFVFDGGKVPTRMDSQIENVEALNSEEAQAELTEFQKSFTDVTSKIKAINLVGILFAFVFYFVGGYLLYASLFAALGAALDSEADSQQFVMPVMMPLILSIYVAMAAFRNPAGDLAFWFSMIPFTSPIVMMARMPFEPPIWEMLLSMAILTGTFIFTTWFAGRIYRTGILMYGKKVSYGELWKWFKYSGK</sequence>
<feature type="transmembrane region" description="Helical" evidence="6">
    <location>
        <begin position="348"/>
        <end position="367"/>
    </location>
</feature>
<comment type="caution">
    <text evidence="8">The sequence shown here is derived from an EMBL/GenBank/DDBJ whole genome shotgun (WGS) entry which is preliminary data.</text>
</comment>
<evidence type="ECO:0000256" key="6">
    <source>
        <dbReference type="SAM" id="Phobius"/>
    </source>
</evidence>
<feature type="transmembrane region" description="Helical" evidence="6">
    <location>
        <begin position="244"/>
        <end position="263"/>
    </location>
</feature>
<feature type="transmembrane region" description="Helical" evidence="6">
    <location>
        <begin position="218"/>
        <end position="238"/>
    </location>
</feature>
<evidence type="ECO:0000259" key="7">
    <source>
        <dbReference type="Pfam" id="PF12698"/>
    </source>
</evidence>
<evidence type="ECO:0000256" key="1">
    <source>
        <dbReference type="ARBA" id="ARBA00004651"/>
    </source>
</evidence>
<evidence type="ECO:0000256" key="5">
    <source>
        <dbReference type="ARBA" id="ARBA00023136"/>
    </source>
</evidence>
<dbReference type="InterPro" id="IPR013525">
    <property type="entry name" value="ABC2_TM"/>
</dbReference>